<dbReference type="NCBIfam" id="NF001033">
    <property type="entry name" value="PRK00114.1"/>
    <property type="match status" value="1"/>
</dbReference>
<keyword evidence="8" id="KW-1185">Reference proteome</keyword>
<dbReference type="InterPro" id="IPR023212">
    <property type="entry name" value="Hsp33_helix_hairpin_bin_dom_sf"/>
</dbReference>
<comment type="similarity">
    <text evidence="6">Belongs to the HSP33 family.</text>
</comment>
<gene>
    <name evidence="6 7" type="primary">hslO</name>
    <name evidence="7" type="ORF">AB5I84_12160</name>
</gene>
<reference evidence="7 8" key="1">
    <citation type="submission" date="2024-07" db="EMBL/GenBank/DDBJ databases">
        <authorList>
            <person name="Ren Q."/>
        </authorList>
    </citation>
    <scope>NUCLEOTIDE SEQUENCE [LARGE SCALE GENOMIC DNA]</scope>
    <source>
        <strain evidence="7 8">REN37</strain>
    </source>
</reference>
<comment type="PTM">
    <text evidence="6">Under oxidizing conditions two disulfide bonds are formed involving the reactive cysteines. Under reducing conditions zinc is bound to the reactive cysteines and the protein is inactive.</text>
</comment>
<evidence type="ECO:0000256" key="3">
    <source>
        <dbReference type="ARBA" id="ARBA00023157"/>
    </source>
</evidence>
<dbReference type="InterPro" id="IPR000397">
    <property type="entry name" value="Heat_shock_Hsp33"/>
</dbReference>
<dbReference type="HAMAP" id="MF_00117">
    <property type="entry name" value="HslO"/>
    <property type="match status" value="1"/>
</dbReference>
<proteinExistence type="inferred from homology"/>
<dbReference type="SUPFAM" id="SSF118352">
    <property type="entry name" value="HSP33 redox switch-like"/>
    <property type="match status" value="1"/>
</dbReference>
<protein>
    <recommendedName>
        <fullName evidence="6">33 kDa chaperonin</fullName>
    </recommendedName>
    <alternativeName>
        <fullName evidence="6">Heat shock protein 33 homolog</fullName>
        <shortName evidence="6">HSP33</shortName>
    </alternativeName>
</protein>
<name>A0ABV4ALK4_9GAMM</name>
<evidence type="ECO:0000256" key="2">
    <source>
        <dbReference type="ARBA" id="ARBA00022833"/>
    </source>
</evidence>
<evidence type="ECO:0000256" key="4">
    <source>
        <dbReference type="ARBA" id="ARBA00023186"/>
    </source>
</evidence>
<dbReference type="RefSeq" id="WP_369456176.1">
    <property type="nucleotide sequence ID" value="NZ_JBGCUO010000002.1"/>
</dbReference>
<keyword evidence="4 6" id="KW-0143">Chaperone</keyword>
<sequence length="290" mass="31485">MADYDQRQRFFFPDSDIRGEMVRLQGSYAQALGARNDPMLVQGLLGEALAAVTLLTGTLKFEGRLSLQAQGDGPITLLLAECTHDSQVRAMARYADELGNDAAPLPALLGDGMMAITIRPEKGNQYQGLVPLEGDSLASCLEDYFSQSEQLPSRLWLAAGNGHAAGLLLQRLPDRIADREHNAAAWDHAVALANTLTLEEMLDLPMTTMLHRLYHEQPPELAAPTPVAFGCTCSRQKVQNTLLSLGAGELRNVLDELGEARVSCDFCGREEVFDAVDLAALVHELTQGQA</sequence>
<dbReference type="Proteomes" id="UP001562065">
    <property type="component" value="Unassembled WGS sequence"/>
</dbReference>
<dbReference type="PANTHER" id="PTHR30111">
    <property type="entry name" value="33 KDA CHAPERONIN"/>
    <property type="match status" value="1"/>
</dbReference>
<keyword evidence="5 6" id="KW-0676">Redox-active center</keyword>
<evidence type="ECO:0000313" key="8">
    <source>
        <dbReference type="Proteomes" id="UP001562065"/>
    </source>
</evidence>
<evidence type="ECO:0000256" key="5">
    <source>
        <dbReference type="ARBA" id="ARBA00023284"/>
    </source>
</evidence>
<dbReference type="PANTHER" id="PTHR30111:SF1">
    <property type="entry name" value="33 KDA CHAPERONIN"/>
    <property type="match status" value="1"/>
</dbReference>
<dbReference type="InterPro" id="IPR016154">
    <property type="entry name" value="Heat_shock_Hsp33_C"/>
</dbReference>
<dbReference type="EMBL" id="JBGCUO010000002">
    <property type="protein sequence ID" value="MEY1662906.1"/>
    <property type="molecule type" value="Genomic_DNA"/>
</dbReference>
<comment type="caution">
    <text evidence="7">The sequence shown here is derived from an EMBL/GenBank/DDBJ whole genome shotgun (WGS) entry which is preliminary data.</text>
</comment>
<organism evidence="7 8">
    <name type="scientific">Isoalcanivorax beigongshangi</name>
    <dbReference type="NCBI Taxonomy" id="3238810"/>
    <lineage>
        <taxon>Bacteria</taxon>
        <taxon>Pseudomonadati</taxon>
        <taxon>Pseudomonadota</taxon>
        <taxon>Gammaproteobacteria</taxon>
        <taxon>Oceanospirillales</taxon>
        <taxon>Alcanivoracaceae</taxon>
        <taxon>Isoalcanivorax</taxon>
    </lineage>
</organism>
<keyword evidence="3 6" id="KW-1015">Disulfide bond</keyword>
<dbReference type="Gene3D" id="3.90.1280.10">
    <property type="entry name" value="HSP33 redox switch-like"/>
    <property type="match status" value="1"/>
</dbReference>
<dbReference type="SUPFAM" id="SSF64397">
    <property type="entry name" value="Hsp33 domain"/>
    <property type="match status" value="1"/>
</dbReference>
<dbReference type="CDD" id="cd00498">
    <property type="entry name" value="Hsp33"/>
    <property type="match status" value="1"/>
</dbReference>
<feature type="disulfide bond" description="Redox-active" evidence="6">
    <location>
        <begin position="231"/>
        <end position="233"/>
    </location>
</feature>
<keyword evidence="1 6" id="KW-0963">Cytoplasm</keyword>
<accession>A0ABV4ALK4</accession>
<keyword evidence="2 6" id="KW-0862">Zinc</keyword>
<evidence type="ECO:0000313" key="7">
    <source>
        <dbReference type="EMBL" id="MEY1662906.1"/>
    </source>
</evidence>
<dbReference type="Gene3D" id="3.55.30.10">
    <property type="entry name" value="Hsp33 domain"/>
    <property type="match status" value="1"/>
</dbReference>
<comment type="function">
    <text evidence="6">Redox regulated molecular chaperone. Protects both thermally unfolding and oxidatively damaged proteins from irreversible aggregation. Plays an important role in the bacterial defense system toward oxidative stress.</text>
</comment>
<dbReference type="PIRSF" id="PIRSF005261">
    <property type="entry name" value="Heat_shock_Hsp33"/>
    <property type="match status" value="1"/>
</dbReference>
<evidence type="ECO:0000256" key="1">
    <source>
        <dbReference type="ARBA" id="ARBA00022490"/>
    </source>
</evidence>
<comment type="subcellular location">
    <subcellularLocation>
        <location evidence="6">Cytoplasm</location>
    </subcellularLocation>
</comment>
<dbReference type="InterPro" id="IPR016153">
    <property type="entry name" value="Heat_shock_Hsp33_N"/>
</dbReference>
<feature type="disulfide bond" description="Redox-active" evidence="6">
    <location>
        <begin position="264"/>
        <end position="267"/>
    </location>
</feature>
<dbReference type="Gene3D" id="1.10.287.480">
    <property type="entry name" value="helix hairpin bin"/>
    <property type="match status" value="1"/>
</dbReference>
<dbReference type="Pfam" id="PF01430">
    <property type="entry name" value="HSP33"/>
    <property type="match status" value="1"/>
</dbReference>
<evidence type="ECO:0000256" key="6">
    <source>
        <dbReference type="HAMAP-Rule" id="MF_00117"/>
    </source>
</evidence>